<evidence type="ECO:0000259" key="9">
    <source>
        <dbReference type="PROSITE" id="PS51645"/>
    </source>
</evidence>
<evidence type="ECO:0000256" key="6">
    <source>
        <dbReference type="PIRSR" id="PIRSR602081-1"/>
    </source>
</evidence>
<dbReference type="SUPFAM" id="SSF48173">
    <property type="entry name" value="Cryptochrome/photolyase FAD-binding domain"/>
    <property type="match status" value="1"/>
</dbReference>
<dbReference type="Pfam" id="PF03441">
    <property type="entry name" value="FAD_binding_7"/>
    <property type="match status" value="1"/>
</dbReference>
<evidence type="ECO:0000256" key="5">
    <source>
        <dbReference type="ARBA" id="ARBA00022991"/>
    </source>
</evidence>
<comment type="similarity">
    <text evidence="1 8">Belongs to the DNA photolyase class-1 family.</text>
</comment>
<keyword evidence="4 6" id="KW-0274">FAD</keyword>
<dbReference type="PANTHER" id="PTHR11455">
    <property type="entry name" value="CRYPTOCHROME"/>
    <property type="match status" value="1"/>
</dbReference>
<dbReference type="InterPro" id="IPR036134">
    <property type="entry name" value="Crypto/Photolyase_FAD-like_sf"/>
</dbReference>
<keyword evidence="5 8" id="KW-0157">Chromophore</keyword>
<dbReference type="InterPro" id="IPR002081">
    <property type="entry name" value="Cryptochrome/DNA_photolyase_1"/>
</dbReference>
<dbReference type="SUPFAM" id="SSF52425">
    <property type="entry name" value="Cryptochrome/photolyase, N-terminal domain"/>
    <property type="match status" value="1"/>
</dbReference>
<feature type="site" description="Electron transfer via tryptophanyl radical" evidence="7">
    <location>
        <position position="321"/>
    </location>
</feature>
<evidence type="ECO:0000256" key="4">
    <source>
        <dbReference type="ARBA" id="ARBA00022827"/>
    </source>
</evidence>
<feature type="binding site" evidence="6">
    <location>
        <begin position="387"/>
        <end position="389"/>
    </location>
    <ligand>
        <name>FAD</name>
        <dbReference type="ChEBI" id="CHEBI:57692"/>
    </ligand>
</feature>
<dbReference type="PANTHER" id="PTHR11455:SF22">
    <property type="entry name" value="CRYPTOCHROME DASH"/>
    <property type="match status" value="1"/>
</dbReference>
<sequence>MANCLVWFRNDLRTHDHEPLRIATEHAGSGGNTFALYCFDPRQFGRSRFGFDRTGPHRTRFLIESVADLRDQLRRLGGELIVRHGKPEETIEQLIQELSIDSVHYHREPGTEEYDIEQAVELACQRGRVRTVHRWAGTLHLPEDLPFEIAQVPEIFTHYRKSIEKSSSHRDPLAAPDSIHCRLPECCVVGDLPGATELGVEPPKFDERSHRDYRGGQTAGMERLQEYLWDRDRLRVYKQTRNGMLAVDDSSKFSPWLANGSLSPRTIAAEVSRYERERVANESTYWLIFELMWRDYFHFIAAKHGRHLFQIGGLQQTQLPWLRDVERMDAWKQGRTGYPLVDANMQELAATGFMSNRGRQNVGSFLTKNLGIDWRMGAEWFESLLIDYDVASNYGNWNYVAGVGNDARGFRFFNITKQARDYDPDGDYVRHWLPVLANIPSDRIHEPWKLSREDQARYGVQIGREYPTPIVDLFVSVGAIK</sequence>
<comment type="caution">
    <text evidence="10">The sequence shown here is derived from an EMBL/GenBank/DDBJ whole genome shotgun (WGS) entry which is preliminary data.</text>
</comment>
<evidence type="ECO:0000256" key="3">
    <source>
        <dbReference type="ARBA" id="ARBA00022630"/>
    </source>
</evidence>
<dbReference type="Gene3D" id="1.25.40.80">
    <property type="match status" value="1"/>
</dbReference>
<dbReference type="InterPro" id="IPR014133">
    <property type="entry name" value="Cry_DASH"/>
</dbReference>
<dbReference type="NCBIfam" id="TIGR02765">
    <property type="entry name" value="crypto_DASH"/>
    <property type="match status" value="1"/>
</dbReference>
<dbReference type="EMBL" id="SJPM01000001">
    <property type="protein sequence ID" value="TWU03497.1"/>
    <property type="molecule type" value="Genomic_DNA"/>
</dbReference>
<dbReference type="Proteomes" id="UP000316213">
    <property type="component" value="Unassembled WGS sequence"/>
</dbReference>
<protein>
    <recommendedName>
        <fullName evidence="2 8">Cryptochrome DASH</fullName>
    </recommendedName>
</protein>
<dbReference type="Gene3D" id="1.10.579.10">
    <property type="entry name" value="DNA Cyclobutane Dipyrimidine Photolyase, subunit A, domain 3"/>
    <property type="match status" value="1"/>
</dbReference>
<dbReference type="Gene3D" id="3.40.50.620">
    <property type="entry name" value="HUPs"/>
    <property type="match status" value="1"/>
</dbReference>
<dbReference type="InterPro" id="IPR014729">
    <property type="entry name" value="Rossmann-like_a/b/a_fold"/>
</dbReference>
<keyword evidence="3 6" id="KW-0285">Flavoprotein</keyword>
<feature type="binding site" evidence="6">
    <location>
        <position position="237"/>
    </location>
    <ligand>
        <name>FAD</name>
        <dbReference type="ChEBI" id="CHEBI:57692"/>
    </ligand>
</feature>
<accession>A0A5C6AVI6</accession>
<dbReference type="OrthoDB" id="9772484at2"/>
<dbReference type="GO" id="GO:0071949">
    <property type="term" value="F:FAD binding"/>
    <property type="evidence" value="ECO:0007669"/>
    <property type="project" value="TreeGrafter"/>
</dbReference>
<comment type="cofactor">
    <cofactor evidence="6 8">
        <name>FAD</name>
        <dbReference type="ChEBI" id="CHEBI:57692"/>
    </cofactor>
    <text evidence="6 8">Binds 1 FAD per subunit.</text>
</comment>
<dbReference type="InterPro" id="IPR006050">
    <property type="entry name" value="DNA_photolyase_N"/>
</dbReference>
<evidence type="ECO:0000313" key="11">
    <source>
        <dbReference type="Proteomes" id="UP000316213"/>
    </source>
</evidence>
<feature type="domain" description="Photolyase/cryptochrome alpha/beta" evidence="9">
    <location>
        <begin position="2"/>
        <end position="140"/>
    </location>
</feature>
<dbReference type="PRINTS" id="PR00147">
    <property type="entry name" value="DNAPHOTLYASE"/>
</dbReference>
<dbReference type="GO" id="GO:0000719">
    <property type="term" value="P:photoreactive repair"/>
    <property type="evidence" value="ECO:0007669"/>
    <property type="project" value="TreeGrafter"/>
</dbReference>
<dbReference type="PROSITE" id="PS51645">
    <property type="entry name" value="PHR_CRY_ALPHA_BETA"/>
    <property type="match status" value="1"/>
</dbReference>
<feature type="site" description="Electron transfer via tryptophanyl radical" evidence="7">
    <location>
        <position position="397"/>
    </location>
</feature>
<evidence type="ECO:0000256" key="1">
    <source>
        <dbReference type="ARBA" id="ARBA00005862"/>
    </source>
</evidence>
<dbReference type="InterPro" id="IPR036155">
    <property type="entry name" value="Crypto/Photolyase_N_sf"/>
</dbReference>
<dbReference type="GO" id="GO:0003913">
    <property type="term" value="F:DNA photolyase activity"/>
    <property type="evidence" value="ECO:0007669"/>
    <property type="project" value="InterPro"/>
</dbReference>
<comment type="cofactor">
    <cofactor evidence="8">
        <name>(6R)-5,10-methylene-5,6,7,8-tetrahydrofolate</name>
        <dbReference type="ChEBI" id="CHEBI:15636"/>
    </cofactor>
    <text evidence="8">Binds 1 5,10-methenyltetrahydrofolate (MTHF) per subunit.</text>
</comment>
<evidence type="ECO:0000256" key="8">
    <source>
        <dbReference type="RuleBase" id="RU367151"/>
    </source>
</evidence>
<feature type="binding site" evidence="6">
    <location>
        <begin position="250"/>
        <end position="254"/>
    </location>
    <ligand>
        <name>FAD</name>
        <dbReference type="ChEBI" id="CHEBI:57692"/>
    </ligand>
</feature>
<evidence type="ECO:0000313" key="10">
    <source>
        <dbReference type="EMBL" id="TWU03497.1"/>
    </source>
</evidence>
<organism evidence="10 11">
    <name type="scientific">Neorhodopirellula pilleata</name>
    <dbReference type="NCBI Taxonomy" id="2714738"/>
    <lineage>
        <taxon>Bacteria</taxon>
        <taxon>Pseudomonadati</taxon>
        <taxon>Planctomycetota</taxon>
        <taxon>Planctomycetia</taxon>
        <taxon>Pirellulales</taxon>
        <taxon>Pirellulaceae</taxon>
        <taxon>Neorhodopirellula</taxon>
    </lineage>
</organism>
<proteinExistence type="inferred from homology"/>
<dbReference type="AlphaFoldDB" id="A0A5C6AVI6"/>
<name>A0A5C6AVI6_9BACT</name>
<comment type="function">
    <text evidence="8">May have a photoreceptor function.</text>
</comment>
<reference evidence="10 11" key="1">
    <citation type="submission" date="2019-02" db="EMBL/GenBank/DDBJ databases">
        <title>Deep-cultivation of Planctomycetes and their phenomic and genomic characterization uncovers novel biology.</title>
        <authorList>
            <person name="Wiegand S."/>
            <person name="Jogler M."/>
            <person name="Boedeker C."/>
            <person name="Pinto D."/>
            <person name="Vollmers J."/>
            <person name="Rivas-Marin E."/>
            <person name="Kohn T."/>
            <person name="Peeters S.H."/>
            <person name="Heuer A."/>
            <person name="Rast P."/>
            <person name="Oberbeckmann S."/>
            <person name="Bunk B."/>
            <person name="Jeske O."/>
            <person name="Meyerdierks A."/>
            <person name="Storesund J.E."/>
            <person name="Kallscheuer N."/>
            <person name="Luecker S."/>
            <person name="Lage O.M."/>
            <person name="Pohl T."/>
            <person name="Merkel B.J."/>
            <person name="Hornburger P."/>
            <person name="Mueller R.-W."/>
            <person name="Bruemmer F."/>
            <person name="Labrenz M."/>
            <person name="Spormann A.M."/>
            <person name="Op Den Camp H."/>
            <person name="Overmann J."/>
            <person name="Amann R."/>
            <person name="Jetten M.S.M."/>
            <person name="Mascher T."/>
            <person name="Medema M.H."/>
            <person name="Devos D.P."/>
            <person name="Kaster A.-K."/>
            <person name="Ovreas L."/>
            <person name="Rohde M."/>
            <person name="Galperin M.Y."/>
            <person name="Jogler C."/>
        </authorList>
    </citation>
    <scope>NUCLEOTIDE SEQUENCE [LARGE SCALE GENOMIC DNA]</scope>
    <source>
        <strain evidence="10 11">Pla100</strain>
    </source>
</reference>
<keyword evidence="11" id="KW-1185">Reference proteome</keyword>
<feature type="site" description="Electron transfer via tryptophanyl radical" evidence="7">
    <location>
        <position position="374"/>
    </location>
</feature>
<gene>
    <name evidence="10" type="primary">cry</name>
    <name evidence="10" type="ORF">Pla100_04240</name>
</gene>
<evidence type="ECO:0000256" key="2">
    <source>
        <dbReference type="ARBA" id="ARBA00017881"/>
    </source>
</evidence>
<dbReference type="GO" id="GO:0003677">
    <property type="term" value="F:DNA binding"/>
    <property type="evidence" value="ECO:0007669"/>
    <property type="project" value="TreeGrafter"/>
</dbReference>
<evidence type="ECO:0000256" key="7">
    <source>
        <dbReference type="PIRSR" id="PIRSR602081-2"/>
    </source>
</evidence>
<dbReference type="InterPro" id="IPR005101">
    <property type="entry name" value="Cryptochr/Photolyase_FAD-bd"/>
</dbReference>
<dbReference type="Pfam" id="PF00875">
    <property type="entry name" value="DNA_photolyase"/>
    <property type="match status" value="1"/>
</dbReference>